<dbReference type="PANTHER" id="PTHR12302:SF3">
    <property type="entry name" value="SERINE_THREONINE-PROTEIN KINASE 31"/>
    <property type="match status" value="1"/>
</dbReference>
<accession>A0A0X8HTS7</accession>
<evidence type="ECO:0000256" key="5">
    <source>
        <dbReference type="ARBA" id="ARBA00014651"/>
    </source>
</evidence>
<keyword evidence="7" id="KW-0540">Nuclease</keyword>
<reference evidence="16 17" key="1">
    <citation type="submission" date="2016-01" db="EMBL/GenBank/DDBJ databases">
        <title>Genome sequence of the yeast Holleya sinecauda.</title>
        <authorList>
            <person name="Dietrich F.S."/>
        </authorList>
    </citation>
    <scope>NUCLEOTIDE SEQUENCE [LARGE SCALE GENOMIC DNA]</scope>
    <source>
        <strain evidence="16 17">ATCC 58844</strain>
    </source>
</reference>
<evidence type="ECO:0000256" key="13">
    <source>
        <dbReference type="ARBA" id="ARBA00023136"/>
    </source>
</evidence>
<proteinExistence type="inferred from homology"/>
<name>A0A0X8HTS7_9SACH</name>
<evidence type="ECO:0000256" key="8">
    <source>
        <dbReference type="ARBA" id="ARBA00022723"/>
    </source>
</evidence>
<comment type="similarity">
    <text evidence="3">Belongs to the LCL3 family.</text>
</comment>
<sequence length="282" mass="32387">MDAQNSSAISPYQLQQLKVILLSILLTGGILTSFTLFNRHLRQIKTARDIPSHVFRKSHLFGKVTFVGDGDNFLFFHMPGGILGGWHWLRDVPSLSKISLEESTIRAKSKRSNKGRRGFLGAVGEFFGVLPKKYKFRDLQVAYKSRRNLPTIAVRLCGVDAPEAGHFGKTAQPFSEEAIMWLRHTLLGRYVWIKPLALDQYGRCIATVQYWSWFRWKNVSLEMIKEGLGVVYEGKIGAEFDGEEKLYRYHEMVAKKAKRGVWSLRNFETPGEYKKRLKINDN</sequence>
<dbReference type="GO" id="GO:0046872">
    <property type="term" value="F:metal ion binding"/>
    <property type="evidence" value="ECO:0007669"/>
    <property type="project" value="UniProtKB-KW"/>
</dbReference>
<evidence type="ECO:0000256" key="12">
    <source>
        <dbReference type="ARBA" id="ARBA00022989"/>
    </source>
</evidence>
<evidence type="ECO:0000256" key="4">
    <source>
        <dbReference type="ARBA" id="ARBA00013404"/>
    </source>
</evidence>
<keyword evidence="12 14" id="KW-1133">Transmembrane helix</keyword>
<keyword evidence="10" id="KW-0378">Hydrolase</keyword>
<dbReference type="PANTHER" id="PTHR12302">
    <property type="entry name" value="EBNA2 BINDING PROTEIN P100"/>
    <property type="match status" value="1"/>
</dbReference>
<dbReference type="GO" id="GO:0016787">
    <property type="term" value="F:hydrolase activity"/>
    <property type="evidence" value="ECO:0007669"/>
    <property type="project" value="UniProtKB-KW"/>
</dbReference>
<keyword evidence="17" id="KW-1185">Reference proteome</keyword>
<dbReference type="GeneID" id="28724626"/>
<keyword evidence="8" id="KW-0479">Metal-binding</keyword>
<dbReference type="GO" id="GO:0005739">
    <property type="term" value="C:mitochondrion"/>
    <property type="evidence" value="ECO:0007669"/>
    <property type="project" value="UniProtKB-SubCell"/>
</dbReference>
<keyword evidence="13 14" id="KW-0472">Membrane</keyword>
<dbReference type="Pfam" id="PF00565">
    <property type="entry name" value="SNase"/>
    <property type="match status" value="1"/>
</dbReference>
<evidence type="ECO:0000256" key="14">
    <source>
        <dbReference type="SAM" id="Phobius"/>
    </source>
</evidence>
<dbReference type="OrthoDB" id="430293at2759"/>
<gene>
    <name evidence="16" type="ORF">AW171_hschr53287</name>
</gene>
<keyword evidence="9" id="KW-0255">Endonuclease</keyword>
<evidence type="ECO:0000256" key="10">
    <source>
        <dbReference type="ARBA" id="ARBA00022801"/>
    </source>
</evidence>
<dbReference type="InterPro" id="IPR035437">
    <property type="entry name" value="SNase_OB-fold_sf"/>
</dbReference>
<evidence type="ECO:0000313" key="17">
    <source>
        <dbReference type="Proteomes" id="UP000243052"/>
    </source>
</evidence>
<dbReference type="InterPro" id="IPR016071">
    <property type="entry name" value="Staphylococal_nuclease_OB-fold"/>
</dbReference>
<protein>
    <recommendedName>
        <fullName evidence="4">Probable endonuclease LCL3</fullName>
    </recommendedName>
    <alternativeName>
        <fullName evidence="5">Probable endonuclease lcl3</fullName>
    </alternativeName>
</protein>
<evidence type="ECO:0000256" key="7">
    <source>
        <dbReference type="ARBA" id="ARBA00022722"/>
    </source>
</evidence>
<dbReference type="Gene3D" id="2.40.50.90">
    <property type="match status" value="1"/>
</dbReference>
<evidence type="ECO:0000259" key="15">
    <source>
        <dbReference type="PROSITE" id="PS50830"/>
    </source>
</evidence>
<dbReference type="AlphaFoldDB" id="A0A0X8HTS7"/>
<dbReference type="SMART" id="SM00318">
    <property type="entry name" value="SNc"/>
    <property type="match status" value="1"/>
</dbReference>
<evidence type="ECO:0000256" key="9">
    <source>
        <dbReference type="ARBA" id="ARBA00022759"/>
    </source>
</evidence>
<dbReference type="GO" id="GO:0016020">
    <property type="term" value="C:membrane"/>
    <property type="evidence" value="ECO:0007669"/>
    <property type="project" value="UniProtKB-SubCell"/>
</dbReference>
<evidence type="ECO:0000256" key="11">
    <source>
        <dbReference type="ARBA" id="ARBA00022837"/>
    </source>
</evidence>
<dbReference type="SUPFAM" id="SSF50199">
    <property type="entry name" value="Staphylococcal nuclease"/>
    <property type="match status" value="1"/>
</dbReference>
<dbReference type="PROSITE" id="PS50830">
    <property type="entry name" value="TNASE_3"/>
    <property type="match status" value="1"/>
</dbReference>
<comment type="subcellular location">
    <subcellularLocation>
        <location evidence="1">Membrane</location>
        <topology evidence="1">Single-pass membrane protein</topology>
    </subcellularLocation>
    <subcellularLocation>
        <location evidence="2">Mitochondrion</location>
    </subcellularLocation>
</comment>
<dbReference type="Proteomes" id="UP000243052">
    <property type="component" value="Chromosome v"/>
</dbReference>
<evidence type="ECO:0000313" key="16">
    <source>
        <dbReference type="EMBL" id="AMD21340.1"/>
    </source>
</evidence>
<dbReference type="EMBL" id="CP014245">
    <property type="protein sequence ID" value="AMD21340.1"/>
    <property type="molecule type" value="Genomic_DNA"/>
</dbReference>
<organism evidence="16 17">
    <name type="scientific">Eremothecium sinecaudum</name>
    <dbReference type="NCBI Taxonomy" id="45286"/>
    <lineage>
        <taxon>Eukaryota</taxon>
        <taxon>Fungi</taxon>
        <taxon>Dikarya</taxon>
        <taxon>Ascomycota</taxon>
        <taxon>Saccharomycotina</taxon>
        <taxon>Saccharomycetes</taxon>
        <taxon>Saccharomycetales</taxon>
        <taxon>Saccharomycetaceae</taxon>
        <taxon>Eremothecium</taxon>
    </lineage>
</organism>
<dbReference type="GO" id="GO:0004519">
    <property type="term" value="F:endonuclease activity"/>
    <property type="evidence" value="ECO:0007669"/>
    <property type="project" value="UniProtKB-KW"/>
</dbReference>
<evidence type="ECO:0000256" key="6">
    <source>
        <dbReference type="ARBA" id="ARBA00022692"/>
    </source>
</evidence>
<evidence type="ECO:0000256" key="2">
    <source>
        <dbReference type="ARBA" id="ARBA00004173"/>
    </source>
</evidence>
<feature type="transmembrane region" description="Helical" evidence="14">
    <location>
        <begin position="20"/>
        <end position="38"/>
    </location>
</feature>
<feature type="domain" description="TNase-like" evidence="15">
    <location>
        <begin position="58"/>
        <end position="264"/>
    </location>
</feature>
<evidence type="ECO:0000256" key="1">
    <source>
        <dbReference type="ARBA" id="ARBA00004167"/>
    </source>
</evidence>
<dbReference type="RefSeq" id="XP_017988336.1">
    <property type="nucleotide sequence ID" value="XM_018132847.1"/>
</dbReference>
<keyword evidence="11" id="KW-0106">Calcium</keyword>
<evidence type="ECO:0000256" key="3">
    <source>
        <dbReference type="ARBA" id="ARBA00005435"/>
    </source>
</evidence>
<keyword evidence="6 14" id="KW-0812">Transmembrane</keyword>